<dbReference type="InterPro" id="IPR001853">
    <property type="entry name" value="DSBA-like_thioredoxin_dom"/>
</dbReference>
<dbReference type="InterPro" id="IPR036249">
    <property type="entry name" value="Thioredoxin-like_sf"/>
</dbReference>
<dbReference type="PANTHER" id="PTHR13887:SF41">
    <property type="entry name" value="THIOREDOXIN SUPERFAMILY PROTEIN"/>
    <property type="match status" value="1"/>
</dbReference>
<keyword evidence="3" id="KW-1185">Reference proteome</keyword>
<comment type="caution">
    <text evidence="2">The sequence shown here is derived from an EMBL/GenBank/DDBJ whole genome shotgun (WGS) entry which is preliminary data.</text>
</comment>
<dbReference type="SUPFAM" id="SSF52833">
    <property type="entry name" value="Thioredoxin-like"/>
    <property type="match status" value="1"/>
</dbReference>
<organism evidence="2 3">
    <name type="scientific">Larkinella rosea</name>
    <dbReference type="NCBI Taxonomy" id="2025312"/>
    <lineage>
        <taxon>Bacteria</taxon>
        <taxon>Pseudomonadati</taxon>
        <taxon>Bacteroidota</taxon>
        <taxon>Cytophagia</taxon>
        <taxon>Cytophagales</taxon>
        <taxon>Spirosomataceae</taxon>
        <taxon>Larkinella</taxon>
    </lineage>
</organism>
<dbReference type="Proteomes" id="UP000271925">
    <property type="component" value="Unassembled WGS sequence"/>
</dbReference>
<dbReference type="CDD" id="cd03024">
    <property type="entry name" value="DsbA_FrnE"/>
    <property type="match status" value="1"/>
</dbReference>
<name>A0A3P1C0G0_9BACT</name>
<accession>A0A3P1C0G0</accession>
<dbReference type="RefSeq" id="WP_124869931.1">
    <property type="nucleotide sequence ID" value="NZ_RQJO01000007.1"/>
</dbReference>
<dbReference type="AlphaFoldDB" id="A0A3P1C0G0"/>
<evidence type="ECO:0000313" key="2">
    <source>
        <dbReference type="EMBL" id="RRB06616.1"/>
    </source>
</evidence>
<sequence length="235" mass="26427">MKVEIWSDVMCPFCYIGKRKFETALAQFENKDSIEIEWKSFQLNPAQETDPTRSVTEYLAEVKGWTLGYARQMNDYVTNMAREVGLQYDFDKAIIANSFDAHRVVQLAKKHGQGDAMEERLFKAYFTEGLNTADHETLLRLGVEIGLDSEEVKQVLASDQYRNEVKADINEARQVGVTGVPFFVFNQKYAVSGAQAPETFLGALKKSFGEWEEVNPVTEPVTIQGAVCTPDGNCA</sequence>
<protein>
    <submittedName>
        <fullName evidence="2">DsbA family oxidoreductase</fullName>
    </submittedName>
</protein>
<dbReference type="Gene3D" id="3.40.30.10">
    <property type="entry name" value="Glutaredoxin"/>
    <property type="match status" value="1"/>
</dbReference>
<dbReference type="PANTHER" id="PTHR13887">
    <property type="entry name" value="GLUTATHIONE S-TRANSFERASE KAPPA"/>
    <property type="match status" value="1"/>
</dbReference>
<dbReference type="EMBL" id="RQJO01000007">
    <property type="protein sequence ID" value="RRB06616.1"/>
    <property type="molecule type" value="Genomic_DNA"/>
</dbReference>
<feature type="domain" description="DSBA-like thioredoxin" evidence="1">
    <location>
        <begin position="3"/>
        <end position="205"/>
    </location>
</feature>
<reference evidence="2 3" key="1">
    <citation type="submission" date="2018-11" db="EMBL/GenBank/DDBJ databases">
        <authorList>
            <person name="Zhou Z."/>
            <person name="Wang G."/>
        </authorList>
    </citation>
    <scope>NUCLEOTIDE SEQUENCE [LARGE SCALE GENOMIC DNA]</scope>
    <source>
        <strain evidence="2 3">KCTC52004</strain>
    </source>
</reference>
<evidence type="ECO:0000259" key="1">
    <source>
        <dbReference type="Pfam" id="PF01323"/>
    </source>
</evidence>
<proteinExistence type="predicted"/>
<gene>
    <name evidence="2" type="ORF">EHT25_02125</name>
</gene>
<dbReference type="Pfam" id="PF01323">
    <property type="entry name" value="DSBA"/>
    <property type="match status" value="1"/>
</dbReference>
<evidence type="ECO:0000313" key="3">
    <source>
        <dbReference type="Proteomes" id="UP000271925"/>
    </source>
</evidence>
<dbReference type="OrthoDB" id="9799122at2"/>
<dbReference type="GO" id="GO:0016491">
    <property type="term" value="F:oxidoreductase activity"/>
    <property type="evidence" value="ECO:0007669"/>
    <property type="project" value="InterPro"/>
</dbReference>